<evidence type="ECO:0000256" key="6">
    <source>
        <dbReference type="ARBA" id="ARBA00022859"/>
    </source>
</evidence>
<dbReference type="GO" id="GO:0005886">
    <property type="term" value="C:plasma membrane"/>
    <property type="evidence" value="ECO:0007669"/>
    <property type="project" value="UniProtKB-SubCell"/>
</dbReference>
<evidence type="ECO:0000259" key="9">
    <source>
        <dbReference type="PROSITE" id="PS50835"/>
    </source>
</evidence>
<comment type="subcellular location">
    <subcellularLocation>
        <location evidence="1">Cell membrane</location>
    </subcellularLocation>
    <subcellularLocation>
        <location evidence="2">Secreted</location>
    </subcellularLocation>
</comment>
<evidence type="ECO:0000256" key="3">
    <source>
        <dbReference type="ARBA" id="ARBA00022475"/>
    </source>
</evidence>
<dbReference type="GO" id="GO:0005576">
    <property type="term" value="C:extracellular region"/>
    <property type="evidence" value="ECO:0007669"/>
    <property type="project" value="UniProtKB-SubCell"/>
</dbReference>
<keyword evidence="11" id="KW-1185">Reference proteome</keyword>
<keyword evidence="8" id="KW-0393">Immunoglobulin domain</keyword>
<protein>
    <submittedName>
        <fullName evidence="10">Immunoglobulin lambda variable 3-9</fullName>
    </submittedName>
</protein>
<dbReference type="OMA" id="KHPASLC"/>
<dbReference type="PROSITE" id="PS50835">
    <property type="entry name" value="IG_LIKE"/>
    <property type="match status" value="1"/>
</dbReference>
<dbReference type="InterPro" id="IPR050150">
    <property type="entry name" value="IgV_Light_Chain"/>
</dbReference>
<evidence type="ECO:0000256" key="5">
    <source>
        <dbReference type="ARBA" id="ARBA00022729"/>
    </source>
</evidence>
<evidence type="ECO:0000256" key="7">
    <source>
        <dbReference type="ARBA" id="ARBA00023136"/>
    </source>
</evidence>
<reference evidence="10" key="3">
    <citation type="submission" date="2025-09" db="UniProtKB">
        <authorList>
            <consortium name="Ensembl"/>
        </authorList>
    </citation>
    <scope>IDENTIFICATION</scope>
</reference>
<dbReference type="FunFam" id="2.60.40.10:FF:000620">
    <property type="entry name" value="Immunoglobulin lambda locus"/>
    <property type="match status" value="1"/>
</dbReference>
<evidence type="ECO:0000256" key="1">
    <source>
        <dbReference type="ARBA" id="ARBA00004236"/>
    </source>
</evidence>
<dbReference type="Pfam" id="PF07686">
    <property type="entry name" value="V-set"/>
    <property type="match status" value="1"/>
</dbReference>
<organism evidence="10 11">
    <name type="scientific">Equus asinus</name>
    <name type="common">Donkey</name>
    <name type="synonym">Equus africanus asinus</name>
    <dbReference type="NCBI Taxonomy" id="9793"/>
    <lineage>
        <taxon>Eukaryota</taxon>
        <taxon>Metazoa</taxon>
        <taxon>Chordata</taxon>
        <taxon>Craniata</taxon>
        <taxon>Vertebrata</taxon>
        <taxon>Euteleostomi</taxon>
        <taxon>Mammalia</taxon>
        <taxon>Eutheria</taxon>
        <taxon>Laurasiatheria</taxon>
        <taxon>Perissodactyla</taxon>
        <taxon>Equidae</taxon>
        <taxon>Equus</taxon>
    </lineage>
</organism>
<keyword evidence="5" id="KW-0732">Signal</keyword>
<reference evidence="10" key="2">
    <citation type="submission" date="2025-08" db="UniProtKB">
        <authorList>
            <consortium name="Ensembl"/>
        </authorList>
    </citation>
    <scope>IDENTIFICATION</scope>
</reference>
<reference evidence="10 11" key="1">
    <citation type="journal article" date="2020" name="Nat. Commun.">
        <title>Donkey genomes provide new insights into domestication and selection for coat color.</title>
        <authorList>
            <person name="Wang"/>
            <person name="C."/>
            <person name="Li"/>
            <person name="H."/>
            <person name="Guo"/>
            <person name="Y."/>
            <person name="Huang"/>
            <person name="J."/>
            <person name="Sun"/>
            <person name="Y."/>
            <person name="Min"/>
            <person name="J."/>
            <person name="Wang"/>
            <person name="J."/>
            <person name="Fang"/>
            <person name="X."/>
            <person name="Zhao"/>
            <person name="Z."/>
            <person name="Wang"/>
            <person name="S."/>
            <person name="Zhang"/>
            <person name="Y."/>
            <person name="Liu"/>
            <person name="Q."/>
            <person name="Jiang"/>
            <person name="Q."/>
            <person name="Wang"/>
            <person name="X."/>
            <person name="Guo"/>
            <person name="Y."/>
            <person name="Yang"/>
            <person name="C."/>
            <person name="Wang"/>
            <person name="Y."/>
            <person name="Tian"/>
            <person name="F."/>
            <person name="Zhuang"/>
            <person name="G."/>
            <person name="Fan"/>
            <person name="Y."/>
            <person name="Gao"/>
            <person name="Q."/>
            <person name="Li"/>
            <person name="Y."/>
            <person name="Ju"/>
            <person name="Z."/>
            <person name="Li"/>
            <person name="J."/>
            <person name="Li"/>
            <person name="R."/>
            <person name="Hou"/>
            <person name="M."/>
            <person name="Yang"/>
            <person name="G."/>
            <person name="Liu"/>
            <person name="G."/>
            <person name="Liu"/>
            <person name="W."/>
            <person name="Guo"/>
            <person name="J."/>
            <person name="Pan"/>
            <person name="S."/>
            <person name="Fan"/>
            <person name="G."/>
            <person name="Zhang"/>
            <person name="W."/>
            <person name="Zhang"/>
            <person name="R."/>
            <person name="Yu"/>
            <person name="J."/>
            <person name="Zhang"/>
            <person name="X."/>
            <person name="Yin"/>
            <person name="Q."/>
            <person name="Ji"/>
            <person name="C."/>
            <person name="Jin"/>
            <person name="Y."/>
            <person name="Yue"/>
            <person name="G."/>
            <person name="Liu"/>
            <person name="M."/>
            <person name="Xu"/>
            <person name="J."/>
            <person name="Liu"/>
            <person name="S."/>
            <person name="Jordana"/>
            <person name="J."/>
            <person name="Noce"/>
            <person name="A."/>
            <person name="Amills"/>
            <person name="M."/>
            <person name="Wu"/>
            <person name="D.D."/>
            <person name="Li"/>
            <person name="S."/>
            <person name="Zhou"/>
            <person name="X. and Zhong"/>
            <person name="J."/>
        </authorList>
    </citation>
    <scope>NUCLEOTIDE SEQUENCE [LARGE SCALE GENOMIC DNA]</scope>
</reference>
<keyword evidence="6" id="KW-0391">Immunity</keyword>
<accession>A0A8C4MGH4</accession>
<dbReference type="SUPFAM" id="SSF48726">
    <property type="entry name" value="Immunoglobulin"/>
    <property type="match status" value="1"/>
</dbReference>
<evidence type="ECO:0000256" key="2">
    <source>
        <dbReference type="ARBA" id="ARBA00004613"/>
    </source>
</evidence>
<dbReference type="Proteomes" id="UP000694387">
    <property type="component" value="Chromosome 8"/>
</dbReference>
<proteinExistence type="predicted"/>
<dbReference type="Ensembl" id="ENSEAST00005028723.2">
    <property type="protein sequence ID" value="ENSEASP00005026450.1"/>
    <property type="gene ID" value="ENSEASG00005018052.2"/>
</dbReference>
<dbReference type="InterPro" id="IPR013783">
    <property type="entry name" value="Ig-like_fold"/>
</dbReference>
<dbReference type="SMART" id="SM00406">
    <property type="entry name" value="IGv"/>
    <property type="match status" value="1"/>
</dbReference>
<evidence type="ECO:0000256" key="8">
    <source>
        <dbReference type="ARBA" id="ARBA00023319"/>
    </source>
</evidence>
<sequence length="96" mass="10006">SSELTQPPSVSVAPGQTAMITCGGNNIGGKYSYWYQLKPGQAPVLVIYSDSKRPSEISSRFSGSNSGNMSALIISGAWTEDEADYYCAVADGSGSS</sequence>
<feature type="domain" description="Ig-like" evidence="9">
    <location>
        <begin position="1"/>
        <end position="96"/>
    </location>
</feature>
<dbReference type="InterPro" id="IPR036179">
    <property type="entry name" value="Ig-like_dom_sf"/>
</dbReference>
<dbReference type="GO" id="GO:0002376">
    <property type="term" value="P:immune system process"/>
    <property type="evidence" value="ECO:0007669"/>
    <property type="project" value="UniProtKB-KW"/>
</dbReference>
<evidence type="ECO:0000313" key="11">
    <source>
        <dbReference type="Proteomes" id="UP000694387"/>
    </source>
</evidence>
<dbReference type="InterPro" id="IPR003599">
    <property type="entry name" value="Ig_sub"/>
</dbReference>
<dbReference type="AlphaFoldDB" id="A0A8C4MGH4"/>
<dbReference type="InterPro" id="IPR013106">
    <property type="entry name" value="Ig_V-set"/>
</dbReference>
<name>A0A8C4MGH4_EQUAS</name>
<dbReference type="GeneTree" id="ENSGT00940000153120"/>
<evidence type="ECO:0000256" key="4">
    <source>
        <dbReference type="ARBA" id="ARBA00022525"/>
    </source>
</evidence>
<evidence type="ECO:0000313" key="10">
    <source>
        <dbReference type="Ensembl" id="ENSEASP00005026450.1"/>
    </source>
</evidence>
<dbReference type="InterPro" id="IPR007110">
    <property type="entry name" value="Ig-like_dom"/>
</dbReference>
<keyword evidence="4" id="KW-0964">Secreted</keyword>
<dbReference type="SMART" id="SM00409">
    <property type="entry name" value="IG"/>
    <property type="match status" value="1"/>
</dbReference>
<dbReference type="PANTHER" id="PTHR23267">
    <property type="entry name" value="IMMUNOGLOBULIN LIGHT CHAIN"/>
    <property type="match status" value="1"/>
</dbReference>
<keyword evidence="7" id="KW-0472">Membrane</keyword>
<dbReference type="Gene3D" id="2.60.40.10">
    <property type="entry name" value="Immunoglobulins"/>
    <property type="match status" value="1"/>
</dbReference>
<keyword evidence="3" id="KW-1003">Cell membrane</keyword>